<evidence type="ECO:0000256" key="2">
    <source>
        <dbReference type="ARBA" id="ARBA00020953"/>
    </source>
</evidence>
<feature type="compositionally biased region" description="Basic residues" evidence="11">
    <location>
        <begin position="459"/>
        <end position="471"/>
    </location>
</feature>
<feature type="binding site" evidence="8">
    <location>
        <begin position="232"/>
        <end position="236"/>
    </location>
    <ligand>
        <name>GTP</name>
        <dbReference type="ChEBI" id="CHEBI:37565"/>
        <label>2</label>
    </ligand>
</feature>
<evidence type="ECO:0000256" key="3">
    <source>
        <dbReference type="ARBA" id="ARBA00022517"/>
    </source>
</evidence>
<evidence type="ECO:0000256" key="10">
    <source>
        <dbReference type="RuleBase" id="RU004481"/>
    </source>
</evidence>
<evidence type="ECO:0000256" key="4">
    <source>
        <dbReference type="ARBA" id="ARBA00022737"/>
    </source>
</evidence>
<dbReference type="NCBIfam" id="TIGR03594">
    <property type="entry name" value="GTPase_EngA"/>
    <property type="match status" value="1"/>
</dbReference>
<dbReference type="PRINTS" id="PR00326">
    <property type="entry name" value="GTP1OBG"/>
</dbReference>
<feature type="region of interest" description="Disordered" evidence="11">
    <location>
        <begin position="435"/>
        <end position="471"/>
    </location>
</feature>
<dbReference type="InterPro" id="IPR027417">
    <property type="entry name" value="P-loop_NTPase"/>
</dbReference>
<dbReference type="Gene3D" id="3.40.50.300">
    <property type="entry name" value="P-loop containing nucleotide triphosphate hydrolases"/>
    <property type="match status" value="2"/>
</dbReference>
<organism evidence="13 14">
    <name type="scientific">Proteobacteria bacterium 228</name>
    <dbReference type="NCBI Taxonomy" id="2083153"/>
    <lineage>
        <taxon>Bacteria</taxon>
        <taxon>Pseudomonadati</taxon>
        <taxon>Pseudomonadota</taxon>
    </lineage>
</organism>
<protein>
    <recommendedName>
        <fullName evidence="2 8">GTPase Der</fullName>
    </recommendedName>
    <alternativeName>
        <fullName evidence="7 8">GTP-binding protein EngA</fullName>
    </alternativeName>
</protein>
<feature type="compositionally biased region" description="Basic and acidic residues" evidence="11">
    <location>
        <begin position="440"/>
        <end position="458"/>
    </location>
</feature>
<dbReference type="PIRSF" id="PIRSF006485">
    <property type="entry name" value="GTP-binding_EngA"/>
    <property type="match status" value="1"/>
</dbReference>
<dbReference type="FunFam" id="3.40.50.300:FF:000040">
    <property type="entry name" value="GTPase Der"/>
    <property type="match status" value="1"/>
</dbReference>
<dbReference type="GO" id="GO:0005525">
    <property type="term" value="F:GTP binding"/>
    <property type="evidence" value="ECO:0007669"/>
    <property type="project" value="UniProtKB-UniRule"/>
</dbReference>
<dbReference type="InterPro" id="IPR016484">
    <property type="entry name" value="GTPase_Der"/>
</dbReference>
<evidence type="ECO:0000259" key="12">
    <source>
        <dbReference type="PROSITE" id="PS51712"/>
    </source>
</evidence>
<feature type="binding site" evidence="8">
    <location>
        <begin position="185"/>
        <end position="192"/>
    </location>
    <ligand>
        <name>GTP</name>
        <dbReference type="ChEBI" id="CHEBI:37565"/>
        <label>2</label>
    </ligand>
</feature>
<feature type="binding site" evidence="8">
    <location>
        <begin position="56"/>
        <end position="60"/>
    </location>
    <ligand>
        <name>GTP</name>
        <dbReference type="ChEBI" id="CHEBI:37565"/>
        <label>1</label>
    </ligand>
</feature>
<evidence type="ECO:0000256" key="1">
    <source>
        <dbReference type="ARBA" id="ARBA00008279"/>
    </source>
</evidence>
<proteinExistence type="inferred from homology"/>
<comment type="similarity">
    <text evidence="1 8 9 10">Belongs to the TRAFAC class TrmE-Era-EngA-EngB-Septin-like GTPase superfamily. EngA (Der) GTPase family.</text>
</comment>
<dbReference type="InterPro" id="IPR032859">
    <property type="entry name" value="KH_dom-like"/>
</dbReference>
<dbReference type="PROSITE" id="PS51712">
    <property type="entry name" value="G_ENGA"/>
    <property type="match status" value="2"/>
</dbReference>
<reference evidence="13 14" key="1">
    <citation type="submission" date="2018-02" db="EMBL/GenBank/DDBJ databases">
        <title>novel marine gammaproteobacteria from coastal saline agro ecosystem.</title>
        <authorList>
            <person name="Krishnan R."/>
            <person name="Ramesh Kumar N."/>
        </authorList>
    </citation>
    <scope>NUCLEOTIDE SEQUENCE [LARGE SCALE GENOMIC DNA]</scope>
    <source>
        <strain evidence="13 14">228</strain>
    </source>
</reference>
<evidence type="ECO:0000256" key="5">
    <source>
        <dbReference type="ARBA" id="ARBA00022741"/>
    </source>
</evidence>
<evidence type="ECO:0000256" key="11">
    <source>
        <dbReference type="SAM" id="MobiDB-lite"/>
    </source>
</evidence>
<dbReference type="InterPro" id="IPR005225">
    <property type="entry name" value="Small_GTP-bd"/>
</dbReference>
<dbReference type="PANTHER" id="PTHR43834">
    <property type="entry name" value="GTPASE DER"/>
    <property type="match status" value="1"/>
</dbReference>
<dbReference type="GO" id="GO:0042254">
    <property type="term" value="P:ribosome biogenesis"/>
    <property type="evidence" value="ECO:0007669"/>
    <property type="project" value="UniProtKB-KW"/>
</dbReference>
<evidence type="ECO:0000313" key="13">
    <source>
        <dbReference type="EMBL" id="PPC76186.1"/>
    </source>
</evidence>
<dbReference type="InterPro" id="IPR006073">
    <property type="entry name" value="GTP-bd"/>
</dbReference>
<dbReference type="CDD" id="cd01894">
    <property type="entry name" value="EngA1"/>
    <property type="match status" value="1"/>
</dbReference>
<dbReference type="FunFam" id="3.40.50.300:FF:000057">
    <property type="entry name" value="GTPase Der"/>
    <property type="match status" value="1"/>
</dbReference>
<feature type="binding site" evidence="8">
    <location>
        <begin position="118"/>
        <end position="121"/>
    </location>
    <ligand>
        <name>GTP</name>
        <dbReference type="ChEBI" id="CHEBI:37565"/>
        <label>1</label>
    </ligand>
</feature>
<comment type="function">
    <text evidence="8 10">GTPase that plays an essential role in the late steps of ribosome biogenesis.</text>
</comment>
<evidence type="ECO:0000256" key="6">
    <source>
        <dbReference type="ARBA" id="ARBA00023134"/>
    </source>
</evidence>
<comment type="caution">
    <text evidence="13">The sequence shown here is derived from an EMBL/GenBank/DDBJ whole genome shotgun (WGS) entry which is preliminary data.</text>
</comment>
<dbReference type="InterPro" id="IPR015946">
    <property type="entry name" value="KH_dom-like_a/b"/>
</dbReference>
<dbReference type="OrthoDB" id="9801473at2"/>
<gene>
    <name evidence="8 13" type="primary">der</name>
    <name evidence="13" type="ORF">C4K68_16240</name>
</gene>
<keyword evidence="3 8" id="KW-0690">Ribosome biogenesis</keyword>
<evidence type="ECO:0000256" key="7">
    <source>
        <dbReference type="ARBA" id="ARBA00032345"/>
    </source>
</evidence>
<feature type="domain" description="EngA-type G" evidence="12">
    <location>
        <begin position="179"/>
        <end position="352"/>
    </location>
</feature>
<dbReference type="CDD" id="cd01895">
    <property type="entry name" value="EngA2"/>
    <property type="match status" value="1"/>
</dbReference>
<sequence>MNPVVALVGRPNVGKSTLFNRLTRTNDALVADMPGVTRDRKYGEGRIGDRAYIVVDTGGISGNEDGIDAAMAGQSLQAIEEADVVLFLVDARAGLNHADELIADHLRRLNKAAWVVVNKTDGMDPDVAMVDFHGLGLQGPLPIAAAHGRGIRSLIEVTMADYPVVEEQERLLELESRGIRIGVVGRPNVGKSTLVNRMLGEDRVVVYDHAGTTRDSIYIPYVRNDQDYTLIDTAGVRRRRSVNEAIEKFSIVKTLQAIKDSHVVICVLDARDGLSEQDLHLIGFVIESGRALVIAVNKWDGMTQEQKDEIRRQLDRRLVFAHFADMHFISALHGTAVGDLYKSVNEAYASAMHKWSTSRLTRLLQDCVQDHQPPMVKGHRIKLRYAHQGGSNPPLFIVHGNSTNDLPGAYQRYLENRFAQVLNIKGTPVRFSFKSSDNPFADKPKTKTARQLRDEARQRRLVRNIKRSEKR</sequence>
<dbReference type="FunFam" id="3.30.300.20:FF:000004">
    <property type="entry name" value="GTPase Der"/>
    <property type="match status" value="1"/>
</dbReference>
<dbReference type="AlphaFoldDB" id="A0A2S5KPG7"/>
<evidence type="ECO:0000313" key="14">
    <source>
        <dbReference type="Proteomes" id="UP000238196"/>
    </source>
</evidence>
<feature type="binding site" evidence="8">
    <location>
        <begin position="297"/>
        <end position="300"/>
    </location>
    <ligand>
        <name>GTP</name>
        <dbReference type="ChEBI" id="CHEBI:37565"/>
        <label>2</label>
    </ligand>
</feature>
<dbReference type="NCBIfam" id="TIGR00231">
    <property type="entry name" value="small_GTP"/>
    <property type="match status" value="2"/>
</dbReference>
<comment type="subunit">
    <text evidence="8">Associates with the 50S ribosomal subunit.</text>
</comment>
<dbReference type="GO" id="GO:0043022">
    <property type="term" value="F:ribosome binding"/>
    <property type="evidence" value="ECO:0007669"/>
    <property type="project" value="TreeGrafter"/>
</dbReference>
<dbReference type="Pfam" id="PF01926">
    <property type="entry name" value="MMR_HSR1"/>
    <property type="match status" value="2"/>
</dbReference>
<dbReference type="PANTHER" id="PTHR43834:SF6">
    <property type="entry name" value="GTPASE DER"/>
    <property type="match status" value="1"/>
</dbReference>
<dbReference type="Gene3D" id="3.30.300.20">
    <property type="match status" value="1"/>
</dbReference>
<evidence type="ECO:0000256" key="8">
    <source>
        <dbReference type="HAMAP-Rule" id="MF_00195"/>
    </source>
</evidence>
<keyword evidence="4 10" id="KW-0677">Repeat</keyword>
<accession>A0A2S5KPG7</accession>
<dbReference type="InterPro" id="IPR031166">
    <property type="entry name" value="G_ENGA"/>
</dbReference>
<keyword evidence="5 8" id="KW-0547">Nucleotide-binding</keyword>
<keyword evidence="6 8" id="KW-0342">GTP-binding</keyword>
<evidence type="ECO:0000256" key="9">
    <source>
        <dbReference type="PROSITE-ProRule" id="PRU01049"/>
    </source>
</evidence>
<dbReference type="HAMAP" id="MF_00195">
    <property type="entry name" value="GTPase_Der"/>
    <property type="match status" value="1"/>
</dbReference>
<name>A0A2S5KPG7_9PROT</name>
<dbReference type="Proteomes" id="UP000238196">
    <property type="component" value="Unassembled WGS sequence"/>
</dbReference>
<dbReference type="SUPFAM" id="SSF52540">
    <property type="entry name" value="P-loop containing nucleoside triphosphate hydrolases"/>
    <property type="match status" value="2"/>
</dbReference>
<dbReference type="Pfam" id="PF14714">
    <property type="entry name" value="KH_dom-like"/>
    <property type="match status" value="1"/>
</dbReference>
<feature type="domain" description="EngA-type G" evidence="12">
    <location>
        <begin position="3"/>
        <end position="166"/>
    </location>
</feature>
<dbReference type="EMBL" id="PRLP01000055">
    <property type="protein sequence ID" value="PPC76186.1"/>
    <property type="molecule type" value="Genomic_DNA"/>
</dbReference>
<feature type="binding site" evidence="8">
    <location>
        <begin position="9"/>
        <end position="16"/>
    </location>
    <ligand>
        <name>GTP</name>
        <dbReference type="ChEBI" id="CHEBI:37565"/>
        <label>1</label>
    </ligand>
</feature>